<name>A0A833SMM0_PHYIN</name>
<feature type="transmembrane region" description="Helical" evidence="1">
    <location>
        <begin position="26"/>
        <end position="43"/>
    </location>
</feature>
<dbReference type="Proteomes" id="UP000602510">
    <property type="component" value="Unassembled WGS sequence"/>
</dbReference>
<accession>A0A833SMM0</accession>
<dbReference type="EMBL" id="WSZM01000283">
    <property type="protein sequence ID" value="KAF4036038.1"/>
    <property type="molecule type" value="Genomic_DNA"/>
</dbReference>
<keyword evidence="3" id="KW-1185">Reference proteome</keyword>
<keyword evidence="1" id="KW-1133">Transmembrane helix</keyword>
<comment type="caution">
    <text evidence="2">The sequence shown here is derived from an EMBL/GenBank/DDBJ whole genome shotgun (WGS) entry which is preliminary data.</text>
</comment>
<organism evidence="2 3">
    <name type="scientific">Phytophthora infestans</name>
    <name type="common">Potato late blight agent</name>
    <name type="synonym">Botrytis infestans</name>
    <dbReference type="NCBI Taxonomy" id="4787"/>
    <lineage>
        <taxon>Eukaryota</taxon>
        <taxon>Sar</taxon>
        <taxon>Stramenopiles</taxon>
        <taxon>Oomycota</taxon>
        <taxon>Peronosporomycetes</taxon>
        <taxon>Peronosporales</taxon>
        <taxon>Peronosporaceae</taxon>
        <taxon>Phytophthora</taxon>
    </lineage>
</organism>
<sequence>MIIYYGLGSLLGAIVALVLIKPDIDLAYAFFGLAIMTVFPAVLDSKRRVPTVPSPIDGGVFLHAQHFSGSKTCNPDTYSSKNNFIIPLVTIVATVLFGIQLGHDCIGMVLTDGAKLAAA</sequence>
<keyword evidence="1" id="KW-0812">Transmembrane</keyword>
<proteinExistence type="predicted"/>
<evidence type="ECO:0000313" key="2">
    <source>
        <dbReference type="EMBL" id="KAF4036038.1"/>
    </source>
</evidence>
<gene>
    <name evidence="2" type="ORF">GN244_ATG11931</name>
</gene>
<reference evidence="2" key="1">
    <citation type="submission" date="2020-04" db="EMBL/GenBank/DDBJ databases">
        <title>Hybrid Assembly of Korean Phytophthora infestans isolates.</title>
        <authorList>
            <person name="Prokchorchik M."/>
            <person name="Lee Y."/>
            <person name="Seo J."/>
            <person name="Cho J.-H."/>
            <person name="Park Y.-E."/>
            <person name="Jang D.-C."/>
            <person name="Im J.-S."/>
            <person name="Choi J.-G."/>
            <person name="Park H.-J."/>
            <person name="Lee G.-B."/>
            <person name="Lee Y.-G."/>
            <person name="Hong S.-Y."/>
            <person name="Cho K."/>
            <person name="Sohn K.H."/>
        </authorList>
    </citation>
    <scope>NUCLEOTIDE SEQUENCE</scope>
    <source>
        <strain evidence="2">KR_1_A1</strain>
    </source>
</reference>
<evidence type="ECO:0000256" key="1">
    <source>
        <dbReference type="SAM" id="Phobius"/>
    </source>
</evidence>
<keyword evidence="1" id="KW-0472">Membrane</keyword>
<feature type="transmembrane region" description="Helical" evidence="1">
    <location>
        <begin position="5"/>
        <end position="20"/>
    </location>
</feature>
<evidence type="ECO:0000313" key="3">
    <source>
        <dbReference type="Proteomes" id="UP000602510"/>
    </source>
</evidence>
<protein>
    <submittedName>
        <fullName evidence="2">Uncharacterized protein</fullName>
    </submittedName>
</protein>
<feature type="transmembrane region" description="Helical" evidence="1">
    <location>
        <begin position="84"/>
        <end position="102"/>
    </location>
</feature>
<dbReference type="AlphaFoldDB" id="A0A833SMM0"/>